<protein>
    <submittedName>
        <fullName evidence="2">Putative membrane protein (TIGR00267 family)</fullName>
    </submittedName>
</protein>
<accession>A0A2S6H8U9</accession>
<keyword evidence="1" id="KW-1133">Transmembrane helix</keyword>
<dbReference type="AlphaFoldDB" id="A0A2S6H8U9"/>
<proteinExistence type="predicted"/>
<feature type="transmembrane region" description="Helical" evidence="1">
    <location>
        <begin position="145"/>
        <end position="163"/>
    </location>
</feature>
<name>A0A2S6H8U9_9GAMM</name>
<comment type="caution">
    <text evidence="2">The sequence shown here is derived from an EMBL/GenBank/DDBJ whole genome shotgun (WGS) entry which is preliminary data.</text>
</comment>
<feature type="transmembrane region" description="Helical" evidence="1">
    <location>
        <begin position="107"/>
        <end position="133"/>
    </location>
</feature>
<gene>
    <name evidence="2" type="ORF">B0F88_101368</name>
</gene>
<feature type="transmembrane region" description="Helical" evidence="1">
    <location>
        <begin position="21"/>
        <end position="41"/>
    </location>
</feature>
<dbReference type="Proteomes" id="UP000238071">
    <property type="component" value="Unassembled WGS sequence"/>
</dbReference>
<keyword evidence="1" id="KW-0472">Membrane</keyword>
<organism evidence="2 3">
    <name type="scientific">Methylobacter tundripaludum</name>
    <dbReference type="NCBI Taxonomy" id="173365"/>
    <lineage>
        <taxon>Bacteria</taxon>
        <taxon>Pseudomonadati</taxon>
        <taxon>Pseudomonadota</taxon>
        <taxon>Gammaproteobacteria</taxon>
        <taxon>Methylococcales</taxon>
        <taxon>Methylococcaceae</taxon>
        <taxon>Methylobacter</taxon>
    </lineage>
</organism>
<keyword evidence="3" id="KW-1185">Reference proteome</keyword>
<dbReference type="RefSeq" id="WP_219820748.1">
    <property type="nucleotide sequence ID" value="NZ_PTIY01000001.1"/>
</dbReference>
<evidence type="ECO:0000256" key="1">
    <source>
        <dbReference type="SAM" id="Phobius"/>
    </source>
</evidence>
<evidence type="ECO:0000313" key="2">
    <source>
        <dbReference type="EMBL" id="PPK73836.1"/>
    </source>
</evidence>
<feature type="transmembrane region" description="Helical" evidence="1">
    <location>
        <begin position="170"/>
        <end position="192"/>
    </location>
</feature>
<evidence type="ECO:0000313" key="3">
    <source>
        <dbReference type="Proteomes" id="UP000238071"/>
    </source>
</evidence>
<keyword evidence="1" id="KW-0812">Transmembrane</keyword>
<dbReference type="EMBL" id="PTIY01000001">
    <property type="protein sequence ID" value="PPK73836.1"/>
    <property type="molecule type" value="Genomic_DNA"/>
</dbReference>
<sequence length="194" mass="20748">MINWIKQLSFLLHITGSRGIARRYVVVNGFDGALTMLGLIIGFHTSGETSATVAVSVCLGAAIALSVSGVSSAYLSEAAERRKALRELEKAMIVTLETSAHGRASRLVPIMIALVNGLSPLLISVLITLPLWLASQQIPLPVDPMNASIGMAFVLIFLLGTYLGKIEHGFWLWSGIRAVLIAVITSALIIALER</sequence>
<feature type="transmembrane region" description="Helical" evidence="1">
    <location>
        <begin position="53"/>
        <end position="76"/>
    </location>
</feature>
<reference evidence="2 3" key="1">
    <citation type="submission" date="2018-02" db="EMBL/GenBank/DDBJ databases">
        <title>Subsurface microbial communities from deep shales in Ohio and West Virginia, USA.</title>
        <authorList>
            <person name="Wrighton K."/>
        </authorList>
    </citation>
    <scope>NUCLEOTIDE SEQUENCE [LARGE SCALE GENOMIC DNA]</scope>
    <source>
        <strain evidence="2 3">OWC-G53F</strain>
    </source>
</reference>